<dbReference type="InterPro" id="IPR013211">
    <property type="entry name" value="LVIVD"/>
</dbReference>
<dbReference type="AlphaFoldDB" id="A0A5B2W2G9"/>
<dbReference type="SUPFAM" id="SSF63829">
    <property type="entry name" value="Calcium-dependent phosphotriesterase"/>
    <property type="match status" value="1"/>
</dbReference>
<comment type="caution">
    <text evidence="1">The sequence shown here is derived from an EMBL/GenBank/DDBJ whole genome shotgun (WGS) entry which is preliminary data.</text>
</comment>
<proteinExistence type="predicted"/>
<dbReference type="EMBL" id="VUOC01000001">
    <property type="protein sequence ID" value="KAA2244696.1"/>
    <property type="molecule type" value="Genomic_DNA"/>
</dbReference>
<sequence length="461" mass="51151">MVWPFVTFPPLPRSIDTKLTPMRSILFKQLQRQINQTRQPLAILYKLLISAFIAAALLSVSSCRKDECKDTMRYTIYTPVFASAAEVRARFKSEAPRPIEAAGKIYLYGNYIFLNELNEGIHIIDNSNPEAPDNFAFINIPGNVDMAVKGHVLYADSYMDLLAIDISDPHQVKELKRLKDVYPQRVYEYFRATSDSIVIDYLTRDTVVEIPCHRDLLFGGQFNSPGVFALSSSSDGGNKSGAMAALGKGGSMARFALLNDYLYTVDYSRLNIFGIQNPASPEKQDELYLFDVVETIFPYRGNLFIGSQSGMYIYSLQNPAHPVRKGAFGHIRSCDPVVAEDSTAYVTLRGGSACGGFTNQLDVLNISDLSNPILIKSYPMSSPYGLGIDGEHLFVCEGSNGLKFLDASDPQNITSVAQVPVEAFDVIPHNKVLLVTAKDGLYQYDYSNLHAPRLLSKLVIN</sequence>
<accession>A0A5B2W2G9</accession>
<protein>
    <recommendedName>
        <fullName evidence="3">LVIVD repeat-containing protein</fullName>
    </recommendedName>
</protein>
<dbReference type="Pfam" id="PF08309">
    <property type="entry name" value="LVIVD"/>
    <property type="match status" value="3"/>
</dbReference>
<gene>
    <name evidence="1" type="ORF">F0L74_01605</name>
</gene>
<reference evidence="1 2" key="1">
    <citation type="submission" date="2019-09" db="EMBL/GenBank/DDBJ databases">
        <title>Chitinophaga ginsengihumi sp. nov., isolated from soil of ginseng rhizosphere.</title>
        <authorList>
            <person name="Lee J."/>
        </authorList>
    </citation>
    <scope>NUCLEOTIDE SEQUENCE [LARGE SCALE GENOMIC DNA]</scope>
    <source>
        <strain evidence="1 2">BN140078</strain>
    </source>
</reference>
<evidence type="ECO:0000313" key="1">
    <source>
        <dbReference type="EMBL" id="KAA2244696.1"/>
    </source>
</evidence>
<evidence type="ECO:0008006" key="3">
    <source>
        <dbReference type="Google" id="ProtNLM"/>
    </source>
</evidence>
<dbReference type="Proteomes" id="UP000324611">
    <property type="component" value="Unassembled WGS sequence"/>
</dbReference>
<evidence type="ECO:0000313" key="2">
    <source>
        <dbReference type="Proteomes" id="UP000324611"/>
    </source>
</evidence>
<organism evidence="1 2">
    <name type="scientific">Chitinophaga agrisoli</name>
    <dbReference type="NCBI Taxonomy" id="2607653"/>
    <lineage>
        <taxon>Bacteria</taxon>
        <taxon>Pseudomonadati</taxon>
        <taxon>Bacteroidota</taxon>
        <taxon>Chitinophagia</taxon>
        <taxon>Chitinophagales</taxon>
        <taxon>Chitinophagaceae</taxon>
        <taxon>Chitinophaga</taxon>
    </lineage>
</organism>
<reference evidence="1 2" key="2">
    <citation type="submission" date="2019-09" db="EMBL/GenBank/DDBJ databases">
        <authorList>
            <person name="Jin C."/>
        </authorList>
    </citation>
    <scope>NUCLEOTIDE SEQUENCE [LARGE SCALE GENOMIC DNA]</scope>
    <source>
        <strain evidence="1 2">BN140078</strain>
    </source>
</reference>
<keyword evidence="2" id="KW-1185">Reference proteome</keyword>
<name>A0A5B2W2G9_9BACT</name>